<dbReference type="RefSeq" id="WP_183414982.1">
    <property type="nucleotide sequence ID" value="NZ_JACHXA010000001.1"/>
</dbReference>
<evidence type="ECO:0000313" key="3">
    <source>
        <dbReference type="EMBL" id="MBB3064175.1"/>
    </source>
</evidence>
<name>A0A839ST54_9PROT</name>
<evidence type="ECO:0000313" key="4">
    <source>
        <dbReference type="Proteomes" id="UP000581135"/>
    </source>
</evidence>
<accession>A0A839ST54</accession>
<protein>
    <submittedName>
        <fullName evidence="3">Glycine/D-amino acid oxidase-like deaminating enzyme</fullName>
    </submittedName>
</protein>
<dbReference type="InterPro" id="IPR036188">
    <property type="entry name" value="FAD/NAD-bd_sf"/>
</dbReference>
<sequence>MIERERPLLANSLWEATANQALPRRHLEESLTVDTAIVGAGFAGLSCALHLAERGLKPVVIEARTPGWGASGRNGGQVIPGLKEDPDTIEKLYGPEMGGRMVRISGEGPSLVFDLIRRYGIECDLQDNGWIQAAHDSSALDLLARRAEQWQRRGAKIEHLSKSETARLIGTGAYAGGTLDRRGGSVHPLNYALGLAAAVRSLGVDIYSDSPAESLEKTGQGFLIKTPHGEVRAKQVALCTNGYTDHLWPGLAKTVVPFRSIQVATKPLSENVRRSIFPEGHVSSDTRRLLNYFRLDATGRLLMGGRGGFTDAGLRARFSVLKHVTHRLFPQIGEVEWEHAWGGLVAMTQDHFPHLNEPAPGLHAALGFNGRGVAMATALGKVLAERLAGKAVEDLDFPVTQPNRIPFYGLRKPAVTSLVVWYGLRDRLGF</sequence>
<dbReference type="GO" id="GO:0005737">
    <property type="term" value="C:cytoplasm"/>
    <property type="evidence" value="ECO:0007669"/>
    <property type="project" value="TreeGrafter"/>
</dbReference>
<comment type="caution">
    <text evidence="3">The sequence shown here is derived from an EMBL/GenBank/DDBJ whole genome shotgun (WGS) entry which is preliminary data.</text>
</comment>
<dbReference type="SUPFAM" id="SSF51905">
    <property type="entry name" value="FAD/NAD(P)-binding domain"/>
    <property type="match status" value="1"/>
</dbReference>
<feature type="domain" description="FAD dependent oxidoreductase" evidence="2">
    <location>
        <begin position="34"/>
        <end position="386"/>
    </location>
</feature>
<dbReference type="Proteomes" id="UP000581135">
    <property type="component" value="Unassembled WGS sequence"/>
</dbReference>
<organism evidence="3 4">
    <name type="scientific">Limibacillus halophilus</name>
    <dbReference type="NCBI Taxonomy" id="1579333"/>
    <lineage>
        <taxon>Bacteria</taxon>
        <taxon>Pseudomonadati</taxon>
        <taxon>Pseudomonadota</taxon>
        <taxon>Alphaproteobacteria</taxon>
        <taxon>Rhodospirillales</taxon>
        <taxon>Rhodovibrionaceae</taxon>
        <taxon>Limibacillus</taxon>
    </lineage>
</organism>
<reference evidence="3 4" key="1">
    <citation type="submission" date="2020-08" db="EMBL/GenBank/DDBJ databases">
        <title>Genomic Encyclopedia of Type Strains, Phase III (KMG-III): the genomes of soil and plant-associated and newly described type strains.</title>
        <authorList>
            <person name="Whitman W."/>
        </authorList>
    </citation>
    <scope>NUCLEOTIDE SEQUENCE [LARGE SCALE GENOMIC DNA]</scope>
    <source>
        <strain evidence="3 4">CECT 8803</strain>
    </source>
</reference>
<keyword evidence="1" id="KW-0560">Oxidoreductase</keyword>
<proteinExistence type="predicted"/>
<gene>
    <name evidence="3" type="ORF">FHR98_000440</name>
</gene>
<dbReference type="GO" id="GO:0016491">
    <property type="term" value="F:oxidoreductase activity"/>
    <property type="evidence" value="ECO:0007669"/>
    <property type="project" value="UniProtKB-KW"/>
</dbReference>
<dbReference type="AlphaFoldDB" id="A0A839ST54"/>
<evidence type="ECO:0000256" key="1">
    <source>
        <dbReference type="ARBA" id="ARBA00023002"/>
    </source>
</evidence>
<dbReference type="PANTHER" id="PTHR13847:SF281">
    <property type="entry name" value="FAD DEPENDENT OXIDOREDUCTASE DOMAIN-CONTAINING PROTEIN"/>
    <property type="match status" value="1"/>
</dbReference>
<dbReference type="Pfam" id="PF01266">
    <property type="entry name" value="DAO"/>
    <property type="match status" value="1"/>
</dbReference>
<dbReference type="Gene3D" id="3.50.50.60">
    <property type="entry name" value="FAD/NAD(P)-binding domain"/>
    <property type="match status" value="1"/>
</dbReference>
<dbReference type="InterPro" id="IPR006076">
    <property type="entry name" value="FAD-dep_OxRdtase"/>
</dbReference>
<evidence type="ECO:0000259" key="2">
    <source>
        <dbReference type="Pfam" id="PF01266"/>
    </source>
</evidence>
<dbReference type="Gene3D" id="3.30.9.10">
    <property type="entry name" value="D-Amino Acid Oxidase, subunit A, domain 2"/>
    <property type="match status" value="1"/>
</dbReference>
<dbReference type="EMBL" id="JACHXA010000001">
    <property type="protein sequence ID" value="MBB3064175.1"/>
    <property type="molecule type" value="Genomic_DNA"/>
</dbReference>
<dbReference type="PANTHER" id="PTHR13847">
    <property type="entry name" value="SARCOSINE DEHYDROGENASE-RELATED"/>
    <property type="match status" value="1"/>
</dbReference>
<keyword evidence="4" id="KW-1185">Reference proteome</keyword>